<dbReference type="InterPro" id="IPR005849">
    <property type="entry name" value="GalP_Utransf_N"/>
</dbReference>
<accession>M2Z2L0</accession>
<evidence type="ECO:0000256" key="3">
    <source>
        <dbReference type="ARBA" id="ARBA00023277"/>
    </source>
</evidence>
<evidence type="ECO:0000313" key="6">
    <source>
        <dbReference type="EMBL" id="EME55083.1"/>
    </source>
</evidence>
<keyword evidence="7" id="KW-1185">Reference proteome</keyword>
<dbReference type="InterPro" id="IPR001937">
    <property type="entry name" value="GalP_UDPtransf1"/>
</dbReference>
<dbReference type="RefSeq" id="WP_007033081.1">
    <property type="nucleotide sequence ID" value="NZ_AOHO01000068.1"/>
</dbReference>
<comment type="caution">
    <text evidence="6">The sequence shown here is derived from an EMBL/GenBank/DDBJ whole genome shotgun (WGS) entry which is preliminary data.</text>
</comment>
<dbReference type="InterPro" id="IPR036265">
    <property type="entry name" value="HIT-like_sf"/>
</dbReference>
<dbReference type="Pfam" id="PF01087">
    <property type="entry name" value="GalP_UDP_transf"/>
    <property type="match status" value="1"/>
</dbReference>
<reference evidence="6 7" key="1">
    <citation type="journal article" date="2013" name="Genome Announc.">
        <title>Draft Genome Sequence of Amycolatopsis decaplanina Strain DSM 44594T.</title>
        <authorList>
            <person name="Kaur N."/>
            <person name="Kumar S."/>
            <person name="Bala M."/>
            <person name="Raghava G.P."/>
            <person name="Mayilraj S."/>
        </authorList>
    </citation>
    <scope>NUCLEOTIDE SEQUENCE [LARGE SCALE GENOMIC DNA]</scope>
    <source>
        <strain evidence="6 7">DSM 44594</strain>
    </source>
</reference>
<dbReference type="SUPFAM" id="SSF54197">
    <property type="entry name" value="HIT-like"/>
    <property type="match status" value="2"/>
</dbReference>
<dbReference type="GO" id="GO:0008270">
    <property type="term" value="F:zinc ion binding"/>
    <property type="evidence" value="ECO:0007669"/>
    <property type="project" value="InterPro"/>
</dbReference>
<evidence type="ECO:0000259" key="5">
    <source>
        <dbReference type="Pfam" id="PF01087"/>
    </source>
</evidence>
<dbReference type="PATRIC" id="fig|1284240.4.peg.5340"/>
<dbReference type="OrthoDB" id="9769064at2"/>
<evidence type="ECO:0000256" key="1">
    <source>
        <dbReference type="ARBA" id="ARBA00022679"/>
    </source>
</evidence>
<organism evidence="6 7">
    <name type="scientific">Amycolatopsis decaplanina DSM 44594</name>
    <dbReference type="NCBI Taxonomy" id="1284240"/>
    <lineage>
        <taxon>Bacteria</taxon>
        <taxon>Bacillati</taxon>
        <taxon>Actinomycetota</taxon>
        <taxon>Actinomycetes</taxon>
        <taxon>Pseudonocardiales</taxon>
        <taxon>Pseudonocardiaceae</taxon>
        <taxon>Amycolatopsis</taxon>
    </lineage>
</organism>
<feature type="active site" description="Tele-UMP-histidine intermediate" evidence="4">
    <location>
        <position position="138"/>
    </location>
</feature>
<dbReference type="PANTHER" id="PTHR42763:SF2">
    <property type="entry name" value="ADP-GLUCOSE PHOSPHORYLASE"/>
    <property type="match status" value="1"/>
</dbReference>
<feature type="domain" description="Galactose-1-phosphate uridyl transferase N-terminal" evidence="5">
    <location>
        <begin position="78"/>
        <end position="141"/>
    </location>
</feature>
<name>M2Z2L0_9PSEU</name>
<gene>
    <name evidence="6" type="ORF">H074_26282</name>
</gene>
<dbReference type="InterPro" id="IPR053177">
    <property type="entry name" value="ADP-glucose_phosphorylase"/>
</dbReference>
<dbReference type="GO" id="GO:0006012">
    <property type="term" value="P:galactose metabolic process"/>
    <property type="evidence" value="ECO:0007669"/>
    <property type="project" value="InterPro"/>
</dbReference>
<dbReference type="PANTHER" id="PTHR42763">
    <property type="entry name" value="ADP-GLUCOSE PHOSPHORYLASE"/>
    <property type="match status" value="1"/>
</dbReference>
<evidence type="ECO:0000256" key="2">
    <source>
        <dbReference type="ARBA" id="ARBA00022695"/>
    </source>
</evidence>
<keyword evidence="2 6" id="KW-0548">Nucleotidyltransferase</keyword>
<dbReference type="GO" id="GO:0008108">
    <property type="term" value="F:UDP-glucose:hexose-1-phosphate uridylyltransferase activity"/>
    <property type="evidence" value="ECO:0007669"/>
    <property type="project" value="InterPro"/>
</dbReference>
<proteinExistence type="predicted"/>
<keyword evidence="1 6" id="KW-0808">Transferase</keyword>
<dbReference type="Gene3D" id="3.30.428.10">
    <property type="entry name" value="HIT-like"/>
    <property type="match status" value="3"/>
</dbReference>
<evidence type="ECO:0000256" key="4">
    <source>
        <dbReference type="PIRSR" id="PIRSR000808-1"/>
    </source>
</evidence>
<dbReference type="EMBL" id="AOHO01000068">
    <property type="protein sequence ID" value="EME55083.1"/>
    <property type="molecule type" value="Genomic_DNA"/>
</dbReference>
<protein>
    <submittedName>
        <fullName evidence="6">UDP-glucose--galactose-1-phosphate uridylyltransferase</fullName>
    </submittedName>
</protein>
<keyword evidence="3" id="KW-0119">Carbohydrate metabolism</keyword>
<dbReference type="AlphaFoldDB" id="M2Z2L0"/>
<dbReference type="Proteomes" id="UP000054226">
    <property type="component" value="Unassembled WGS sequence"/>
</dbReference>
<dbReference type="PIRSF" id="PIRSF000808">
    <property type="entry name" value="GalT"/>
    <property type="match status" value="1"/>
</dbReference>
<evidence type="ECO:0000313" key="7">
    <source>
        <dbReference type="Proteomes" id="UP000054226"/>
    </source>
</evidence>
<sequence length="310" mass="34545">MTKQRWHGGELRQDPLSGDWTVLAPGRAGRPHGTEGLCPFCPGPGEDTPPETWRLHDPDRDGWRVRSVPNRHPLSDRHEVIIESPRHDWDFRTATDTEAEAVLRAWQWRHLALRKNSAQVVIFRNHGAQAGCSRPHPHSQLVGLPVLSTSARRGLELSRDYHRGGERRYSDDQLDIALEMGTRVVLVSPHCVALAPFAPVTAFETHIVPRIARADFAVVPGTELADVARALRRVLHALDEELGDPAYNLVVETAPTGWEQAAFLSWSIRILPRLEIAAGLELATGIPVVTTTPEHVASVLRDRISVRHRA</sequence>